<proteinExistence type="predicted"/>
<name>A0ABM7DB68_9GAMM</name>
<feature type="compositionally biased region" description="Basic and acidic residues" evidence="1">
    <location>
        <begin position="130"/>
        <end position="151"/>
    </location>
</feature>
<dbReference type="InterPro" id="IPR021973">
    <property type="entry name" value="SprA-related"/>
</dbReference>
<feature type="region of interest" description="Disordered" evidence="1">
    <location>
        <begin position="375"/>
        <end position="394"/>
    </location>
</feature>
<feature type="compositionally biased region" description="Basic and acidic residues" evidence="1">
    <location>
        <begin position="79"/>
        <end position="98"/>
    </location>
</feature>
<reference evidence="3" key="1">
    <citation type="submission" date="2017-03" db="EMBL/GenBank/DDBJ databases">
        <title>Full genome sequence of a non-lethal Shewanella isolate that potentiates virulence of Vibio parahaemolyticus causing acute hepatopancreatic necrosis disease (AHPND) in shrimp.</title>
        <authorList>
            <person name="Prachumwat A."/>
            <person name="Sritunyalucksana K."/>
        </authorList>
    </citation>
    <scope>NUCLEOTIDE SEQUENCE [LARGE SCALE GENOMIC DNA]</scope>
    <source>
        <strain evidence="3">TH2012</strain>
    </source>
</reference>
<dbReference type="EMBL" id="CP020373">
    <property type="protein sequence ID" value="AZQ10652.1"/>
    <property type="molecule type" value="Genomic_DNA"/>
</dbReference>
<feature type="compositionally biased region" description="Basic and acidic residues" evidence="1">
    <location>
        <begin position="51"/>
        <end position="70"/>
    </location>
</feature>
<organism evidence="2 3">
    <name type="scientific">Shewanella khirikhana</name>
    <dbReference type="NCBI Taxonomy" id="1965282"/>
    <lineage>
        <taxon>Bacteria</taxon>
        <taxon>Pseudomonadati</taxon>
        <taxon>Pseudomonadota</taxon>
        <taxon>Gammaproteobacteria</taxon>
        <taxon>Alteromonadales</taxon>
        <taxon>Shewanellaceae</taxon>
        <taxon>Shewanella</taxon>
    </lineage>
</organism>
<evidence type="ECO:0000313" key="2">
    <source>
        <dbReference type="EMBL" id="AZQ10652.1"/>
    </source>
</evidence>
<accession>A0ABM7DB68</accession>
<feature type="compositionally biased region" description="Low complexity" evidence="1">
    <location>
        <begin position="117"/>
        <end position="129"/>
    </location>
</feature>
<feature type="compositionally biased region" description="Low complexity" evidence="1">
    <location>
        <begin position="25"/>
        <end position="50"/>
    </location>
</feature>
<feature type="region of interest" description="Disordered" evidence="1">
    <location>
        <begin position="311"/>
        <end position="359"/>
    </location>
</feature>
<feature type="compositionally biased region" description="Basic and acidic residues" evidence="1">
    <location>
        <begin position="106"/>
        <end position="116"/>
    </location>
</feature>
<feature type="region of interest" description="Disordered" evidence="1">
    <location>
        <begin position="1"/>
        <end position="156"/>
    </location>
</feature>
<protein>
    <submittedName>
        <fullName evidence="2">SprA-related family protein</fullName>
    </submittedName>
</protein>
<evidence type="ECO:0000256" key="1">
    <source>
        <dbReference type="SAM" id="MobiDB-lite"/>
    </source>
</evidence>
<feature type="compositionally biased region" description="Polar residues" evidence="1">
    <location>
        <begin position="12"/>
        <end position="22"/>
    </location>
</feature>
<feature type="compositionally biased region" description="Low complexity" evidence="1">
    <location>
        <begin position="322"/>
        <end position="341"/>
    </location>
</feature>
<evidence type="ECO:0000313" key="3">
    <source>
        <dbReference type="Proteomes" id="UP000278437"/>
    </source>
</evidence>
<dbReference type="Proteomes" id="UP000278437">
    <property type="component" value="Chromosome"/>
</dbReference>
<keyword evidence="3" id="KW-1185">Reference proteome</keyword>
<sequence>MEPGVPDATPRLSPQTPSTFNEQRAAPSAAPVVVGGDGSTQDAQETAAADDVGRDAANREAANREAEAAQREQQAQADKQQKDAARREQLSKVFEDTAARSSTEPSRTDTEDDARAKANAQREAQAMAREAMEVRQLEARQEEVHAHERAHAAVGGQYARSPNFEYEVGPDGKRYATGGEVSIDIAPVHGNARATINKMQQVYAAAMAPVNPSQADLMVAAEALRKINTAKESLVEERQAAMPDKEALAPLLGADNAIDELPAFEPVTPTLAGGSLDETGALVKDTKQDAVVEQISERVRASLAQTISITDDDTEQTQVGESSSTAAVSATADSTASSTDNNQDDSTDNPQSAKKAVDISLLGPPRAILAYLNAVEEESANEDDRRSSGVSLTV</sequence>
<gene>
    <name evidence="2" type="ORF">STH12_01543</name>
</gene>
<dbReference type="Pfam" id="PF12118">
    <property type="entry name" value="SprA-related"/>
    <property type="match status" value="1"/>
</dbReference>